<protein>
    <submittedName>
        <fullName evidence="1">Sulfur carrier protein ThiS</fullName>
    </submittedName>
</protein>
<evidence type="ECO:0000313" key="1">
    <source>
        <dbReference type="EMBL" id="QKG78789.1"/>
    </source>
</evidence>
<dbReference type="InterPro" id="IPR016155">
    <property type="entry name" value="Mopterin_synth/thiamin_S_b"/>
</dbReference>
<dbReference type="EMBL" id="CP041345">
    <property type="protein sequence ID" value="QKG78789.1"/>
    <property type="molecule type" value="Genomic_DNA"/>
</dbReference>
<dbReference type="CDD" id="cd00565">
    <property type="entry name" value="Ubl_ThiS"/>
    <property type="match status" value="1"/>
</dbReference>
<keyword evidence="2" id="KW-1185">Reference proteome</keyword>
<proteinExistence type="predicted"/>
<evidence type="ECO:0000313" key="2">
    <source>
        <dbReference type="Proteomes" id="UP000500961"/>
    </source>
</evidence>
<dbReference type="NCBIfam" id="TIGR01683">
    <property type="entry name" value="thiS"/>
    <property type="match status" value="1"/>
</dbReference>
<dbReference type="Proteomes" id="UP000500961">
    <property type="component" value="Chromosome"/>
</dbReference>
<organism evidence="1 2">
    <name type="scientific">Tenuifilum thalassicum</name>
    <dbReference type="NCBI Taxonomy" id="2590900"/>
    <lineage>
        <taxon>Bacteria</taxon>
        <taxon>Pseudomonadati</taxon>
        <taxon>Bacteroidota</taxon>
        <taxon>Bacteroidia</taxon>
        <taxon>Bacteroidales</taxon>
        <taxon>Tenuifilaceae</taxon>
        <taxon>Tenuifilum</taxon>
    </lineage>
</organism>
<dbReference type="PANTHER" id="PTHR34472">
    <property type="entry name" value="SULFUR CARRIER PROTEIN THIS"/>
    <property type="match status" value="1"/>
</dbReference>
<dbReference type="Pfam" id="PF02597">
    <property type="entry name" value="ThiS"/>
    <property type="match status" value="1"/>
</dbReference>
<accession>A0A7D3Y2F3</accession>
<dbReference type="InterPro" id="IPR010035">
    <property type="entry name" value="Thi_S"/>
</dbReference>
<dbReference type="AlphaFoldDB" id="A0A7D3Y2F3"/>
<dbReference type="SUPFAM" id="SSF54285">
    <property type="entry name" value="MoaD/ThiS"/>
    <property type="match status" value="1"/>
</dbReference>
<dbReference type="RefSeq" id="WP_173072305.1">
    <property type="nucleotide sequence ID" value="NZ_CP041345.1"/>
</dbReference>
<dbReference type="InterPro" id="IPR012675">
    <property type="entry name" value="Beta-grasp_dom_sf"/>
</dbReference>
<name>A0A7D3Y2F3_9BACT</name>
<dbReference type="Gene3D" id="3.10.20.30">
    <property type="match status" value="1"/>
</dbReference>
<dbReference type="KEGG" id="ttz:FHG85_00390"/>
<dbReference type="InterPro" id="IPR003749">
    <property type="entry name" value="ThiS/MoaD-like"/>
</dbReference>
<sequence length="69" mass="7639">MDIILNNQAEHLETNKATITVSELLAIKNFTFKMLVVKINGKLVKKDEYAKATIQDGDNVQVIHLISGG</sequence>
<dbReference type="PANTHER" id="PTHR34472:SF1">
    <property type="entry name" value="SULFUR CARRIER PROTEIN THIS"/>
    <property type="match status" value="1"/>
</dbReference>
<reference evidence="1 2" key="1">
    <citation type="submission" date="2019-07" db="EMBL/GenBank/DDBJ databases">
        <title>Thalassofilum flectens gen. nov., sp. nov., a novel moderate thermophilic anaerobe from a shallow sea hot spring in Kunashir Island (Russia), representing a new family in the order Bacteroidales, and proposal of Thalassofilacea fam. nov.</title>
        <authorList>
            <person name="Kochetkova T.V."/>
            <person name="Podosokorskaya O.A."/>
            <person name="Novikov A."/>
            <person name="Elcheninov A.G."/>
            <person name="Toshchakov S.V."/>
            <person name="Kublanov I.V."/>
        </authorList>
    </citation>
    <scope>NUCLEOTIDE SEQUENCE [LARGE SCALE GENOMIC DNA]</scope>
    <source>
        <strain evidence="1 2">38-H</strain>
    </source>
</reference>
<gene>
    <name evidence="1" type="primary">thiS</name>
    <name evidence="1" type="ORF">FHG85_00390</name>
</gene>